<keyword evidence="3 5" id="KW-0413">Isomerase</keyword>
<dbReference type="AlphaFoldDB" id="A0A1T4NZA6"/>
<dbReference type="InterPro" id="IPR020094">
    <property type="entry name" value="TruA/RsuA/RluB/E/F_N"/>
</dbReference>
<dbReference type="GO" id="GO:0000455">
    <property type="term" value="P:enzyme-directed rRNA pseudouridine synthesis"/>
    <property type="evidence" value="ECO:0007669"/>
    <property type="project" value="UniProtKB-ARBA"/>
</dbReference>
<dbReference type="PROSITE" id="PS50889">
    <property type="entry name" value="S4"/>
    <property type="match status" value="1"/>
</dbReference>
<dbReference type="PANTHER" id="PTHR47683">
    <property type="entry name" value="PSEUDOURIDINE SYNTHASE FAMILY PROTEIN-RELATED"/>
    <property type="match status" value="1"/>
</dbReference>
<dbReference type="InterPro" id="IPR018496">
    <property type="entry name" value="PsdUridine_synth_RsuA/RluB_CS"/>
</dbReference>
<dbReference type="Proteomes" id="UP000190395">
    <property type="component" value="Unassembled WGS sequence"/>
</dbReference>
<dbReference type="EMBL" id="FUXC01000007">
    <property type="protein sequence ID" value="SJZ84048.1"/>
    <property type="molecule type" value="Genomic_DNA"/>
</dbReference>
<dbReference type="Gene3D" id="3.30.70.1560">
    <property type="entry name" value="Alpha-L RNA-binding motif"/>
    <property type="match status" value="1"/>
</dbReference>
<evidence type="ECO:0000313" key="7">
    <source>
        <dbReference type="EMBL" id="SJZ84048.1"/>
    </source>
</evidence>
<dbReference type="NCBIfam" id="TIGR00093">
    <property type="entry name" value="pseudouridine synthase"/>
    <property type="match status" value="1"/>
</dbReference>
<dbReference type="Gene3D" id="3.30.70.580">
    <property type="entry name" value="Pseudouridine synthase I, catalytic domain, N-terminal subdomain"/>
    <property type="match status" value="1"/>
</dbReference>
<organism evidence="7 8">
    <name type="scientific">Treponema berlinense</name>
    <dbReference type="NCBI Taxonomy" id="225004"/>
    <lineage>
        <taxon>Bacteria</taxon>
        <taxon>Pseudomonadati</taxon>
        <taxon>Spirochaetota</taxon>
        <taxon>Spirochaetia</taxon>
        <taxon>Spirochaetales</taxon>
        <taxon>Treponemataceae</taxon>
        <taxon>Treponema</taxon>
    </lineage>
</organism>
<dbReference type="Pfam" id="PF00849">
    <property type="entry name" value="PseudoU_synth_2"/>
    <property type="match status" value="1"/>
</dbReference>
<dbReference type="CDD" id="cd00165">
    <property type="entry name" value="S4"/>
    <property type="match status" value="1"/>
</dbReference>
<reference evidence="7 8" key="1">
    <citation type="submission" date="2017-02" db="EMBL/GenBank/DDBJ databases">
        <authorList>
            <person name="Peterson S.W."/>
        </authorList>
    </citation>
    <scope>NUCLEOTIDE SEQUENCE [LARGE SCALE GENOMIC DNA]</scope>
    <source>
        <strain evidence="7 8">ATCC BAA-909</strain>
    </source>
</reference>
<dbReference type="PANTHER" id="PTHR47683:SF4">
    <property type="entry name" value="PSEUDOURIDINE SYNTHASE"/>
    <property type="match status" value="1"/>
</dbReference>
<evidence type="ECO:0000256" key="4">
    <source>
        <dbReference type="PROSITE-ProRule" id="PRU00182"/>
    </source>
</evidence>
<dbReference type="Pfam" id="PF01479">
    <property type="entry name" value="S4"/>
    <property type="match status" value="1"/>
</dbReference>
<dbReference type="InterPro" id="IPR006145">
    <property type="entry name" value="PsdUridine_synth_RsuA/RluA"/>
</dbReference>
<dbReference type="GO" id="GO:0003723">
    <property type="term" value="F:RNA binding"/>
    <property type="evidence" value="ECO:0007669"/>
    <property type="project" value="UniProtKB-KW"/>
</dbReference>
<evidence type="ECO:0000256" key="3">
    <source>
        <dbReference type="ARBA" id="ARBA00023235"/>
    </source>
</evidence>
<dbReference type="SMART" id="SM00363">
    <property type="entry name" value="S4"/>
    <property type="match status" value="1"/>
</dbReference>
<dbReference type="CDD" id="cd02553">
    <property type="entry name" value="PseudoU_synth_RsuA"/>
    <property type="match status" value="1"/>
</dbReference>
<evidence type="ECO:0000259" key="6">
    <source>
        <dbReference type="SMART" id="SM00363"/>
    </source>
</evidence>
<dbReference type="PROSITE" id="PS01149">
    <property type="entry name" value="PSI_RSU"/>
    <property type="match status" value="1"/>
</dbReference>
<evidence type="ECO:0000256" key="5">
    <source>
        <dbReference type="RuleBase" id="RU003887"/>
    </source>
</evidence>
<name>A0A1T4NZA6_9SPIR</name>
<protein>
    <recommendedName>
        <fullName evidence="5">Pseudouridine synthase</fullName>
        <ecNumber evidence="5">5.4.99.-</ecNumber>
    </recommendedName>
</protein>
<proteinExistence type="inferred from homology"/>
<keyword evidence="8" id="KW-1185">Reference proteome</keyword>
<dbReference type="EC" id="5.4.99.-" evidence="5"/>
<accession>A0A1T4NZA6</accession>
<dbReference type="STRING" id="225004.SAMN02745152_01378"/>
<dbReference type="InterPro" id="IPR042092">
    <property type="entry name" value="PsdUridine_s_RsuA/RluB/E/F_cat"/>
</dbReference>
<evidence type="ECO:0000256" key="1">
    <source>
        <dbReference type="ARBA" id="ARBA00008348"/>
    </source>
</evidence>
<dbReference type="InterPro" id="IPR050343">
    <property type="entry name" value="RsuA_PseudoU_synthase"/>
</dbReference>
<dbReference type="OrthoDB" id="9807213at2"/>
<dbReference type="SUPFAM" id="SSF55120">
    <property type="entry name" value="Pseudouridine synthase"/>
    <property type="match status" value="1"/>
</dbReference>
<evidence type="ECO:0000313" key="8">
    <source>
        <dbReference type="Proteomes" id="UP000190395"/>
    </source>
</evidence>
<feature type="domain" description="RNA-binding S4" evidence="6">
    <location>
        <begin position="4"/>
        <end position="65"/>
    </location>
</feature>
<dbReference type="InterPro" id="IPR020103">
    <property type="entry name" value="PsdUridine_synth_cat_dom_sf"/>
</dbReference>
<dbReference type="Gene3D" id="3.10.290.10">
    <property type="entry name" value="RNA-binding S4 domain"/>
    <property type="match status" value="1"/>
</dbReference>
<evidence type="ECO:0000256" key="2">
    <source>
        <dbReference type="ARBA" id="ARBA00022884"/>
    </source>
</evidence>
<keyword evidence="2 4" id="KW-0694">RNA-binding</keyword>
<gene>
    <name evidence="7" type="ORF">SAMN02745152_01378</name>
</gene>
<dbReference type="InterPro" id="IPR036986">
    <property type="entry name" value="S4_RNA-bd_sf"/>
</dbReference>
<comment type="similarity">
    <text evidence="1 5">Belongs to the pseudouridine synthase RsuA family.</text>
</comment>
<dbReference type="InterPro" id="IPR002942">
    <property type="entry name" value="S4_RNA-bd"/>
</dbReference>
<dbReference type="SUPFAM" id="SSF55174">
    <property type="entry name" value="Alpha-L RNA-binding motif"/>
    <property type="match status" value="1"/>
</dbReference>
<sequence length="273" mass="30752">MPAERLDKILAHHGFGTRKDVKRLCHKSLVSLNGKIVTDPATKVEIDSDSLEIDGEKIVLQRDLYIMLNKCKNVVCANKDGEHSTVFDLLDESLKHKFLGGDLHCMGRLDIDTEGLLILTTDGKLTHSLLSPKTHVPKTYAVGLRDSLTLEEKQKYCEIFKKGFWIDREQNEDGFECAPSELKWRGEDGKFGEDGDAEKLFLAAEKNSSGKADCLLTIFEGKFHQVKRMFSQVGNEVVYLKRIKMGGLCLDPAIELGSYRELTESEIEMLSEK</sequence>
<dbReference type="RefSeq" id="WP_078931151.1">
    <property type="nucleotide sequence ID" value="NZ_FUXC01000007.1"/>
</dbReference>
<dbReference type="GO" id="GO:0120159">
    <property type="term" value="F:rRNA pseudouridine synthase activity"/>
    <property type="evidence" value="ECO:0007669"/>
    <property type="project" value="UniProtKB-ARBA"/>
</dbReference>
<dbReference type="GeneID" id="303367613"/>
<dbReference type="InterPro" id="IPR000748">
    <property type="entry name" value="PsdUridine_synth_RsuA/RluB/E/F"/>
</dbReference>